<name>A0ABS4D754_9CHLR</name>
<sequence>MDIGKAFSFVFDDEQWLTSILIAGLLALIPLVGQILIIGYMLETARRLAAGNPRPLPQWDNFGEKFNLGLVGLGIAIVYAVPVIVIALLFACVPIFASTGGDAVAGIAALLALCLIPLIMIVALATQPLLIAGTVRYLQTNSFSEAINFSAVITMVRGDLGGWVVLWLLQILCGLVAGAGGIIVIGILFTLPYSQAVFGHLMGQKLIALRTQNGYNSNFAPPASPMV</sequence>
<protein>
    <submittedName>
        <fullName evidence="2">DUF4013 domain-containing protein</fullName>
    </submittedName>
</protein>
<keyword evidence="1" id="KW-0812">Transmembrane</keyword>
<accession>A0ABS4D754</accession>
<evidence type="ECO:0000256" key="1">
    <source>
        <dbReference type="SAM" id="Phobius"/>
    </source>
</evidence>
<feature type="transmembrane region" description="Helical" evidence="1">
    <location>
        <begin position="164"/>
        <end position="191"/>
    </location>
</feature>
<gene>
    <name evidence="2" type="ORF">EYB53_006020</name>
</gene>
<dbReference type="Pfam" id="PF13197">
    <property type="entry name" value="DUF4013"/>
    <property type="match status" value="1"/>
</dbReference>
<comment type="caution">
    <text evidence="2">The sequence shown here is derived from an EMBL/GenBank/DDBJ whole genome shotgun (WGS) entry which is preliminary data.</text>
</comment>
<keyword evidence="1" id="KW-1133">Transmembrane helix</keyword>
<dbReference type="InterPro" id="IPR025098">
    <property type="entry name" value="DUF4013"/>
</dbReference>
<dbReference type="Proteomes" id="UP001193081">
    <property type="component" value="Unassembled WGS sequence"/>
</dbReference>
<evidence type="ECO:0000313" key="3">
    <source>
        <dbReference type="Proteomes" id="UP001193081"/>
    </source>
</evidence>
<evidence type="ECO:0000313" key="2">
    <source>
        <dbReference type="EMBL" id="MBP1465258.1"/>
    </source>
</evidence>
<dbReference type="RefSeq" id="WP_167857281.1">
    <property type="nucleotide sequence ID" value="NZ_SIJK02000007.1"/>
</dbReference>
<reference evidence="2 3" key="1">
    <citation type="submission" date="2021-03" db="EMBL/GenBank/DDBJ databases">
        <authorList>
            <person name="Grouzdev D.S."/>
        </authorList>
    </citation>
    <scope>NUCLEOTIDE SEQUENCE [LARGE SCALE GENOMIC DNA]</scope>
    <source>
        <strain evidence="2 3">M50-1</strain>
    </source>
</reference>
<proteinExistence type="predicted"/>
<feature type="transmembrane region" description="Helical" evidence="1">
    <location>
        <begin position="68"/>
        <end position="97"/>
    </location>
</feature>
<keyword evidence="1" id="KW-0472">Membrane</keyword>
<keyword evidence="3" id="KW-1185">Reference proteome</keyword>
<organism evidence="2 3">
    <name type="scientific">Candidatus Chloroploca mongolica</name>
    <dbReference type="NCBI Taxonomy" id="2528176"/>
    <lineage>
        <taxon>Bacteria</taxon>
        <taxon>Bacillati</taxon>
        <taxon>Chloroflexota</taxon>
        <taxon>Chloroflexia</taxon>
        <taxon>Chloroflexales</taxon>
        <taxon>Chloroflexineae</taxon>
        <taxon>Oscillochloridaceae</taxon>
        <taxon>Candidatus Chloroploca</taxon>
    </lineage>
</organism>
<feature type="transmembrane region" description="Helical" evidence="1">
    <location>
        <begin position="20"/>
        <end position="42"/>
    </location>
</feature>
<feature type="transmembrane region" description="Helical" evidence="1">
    <location>
        <begin position="103"/>
        <end position="125"/>
    </location>
</feature>
<dbReference type="EMBL" id="SIJK02000007">
    <property type="protein sequence ID" value="MBP1465258.1"/>
    <property type="molecule type" value="Genomic_DNA"/>
</dbReference>